<protein>
    <submittedName>
        <fullName evidence="1">Uncharacterized protein</fullName>
    </submittedName>
</protein>
<sequence length="113" mass="12864">MPITHQRVAGHAFLRAMYDDPYFPDHVVDQGKAILLRLCERVEAERPSDLEGLYVLTLAATEEFNALEEEFEAAGSEIETVARECICEEFRFVASQYGFTDADTQELMAGRDW</sequence>
<accession>A0A2P2GNT7</accession>
<keyword evidence="2" id="KW-1185">Reference proteome</keyword>
<evidence type="ECO:0000313" key="2">
    <source>
        <dbReference type="Proteomes" id="UP000265325"/>
    </source>
</evidence>
<dbReference type="Proteomes" id="UP000265325">
    <property type="component" value="Unassembled WGS sequence"/>
</dbReference>
<dbReference type="OrthoDB" id="8795357at2"/>
<proteinExistence type="predicted"/>
<dbReference type="AlphaFoldDB" id="A0A2P2GNT7"/>
<reference evidence="1 2" key="1">
    <citation type="submission" date="2015-05" db="EMBL/GenBank/DDBJ databases">
        <title>Draft Genome assembly of Streptomyces showdoensis.</title>
        <authorList>
            <person name="Thapa K.K."/>
            <person name="Metsa-Ketela M."/>
        </authorList>
    </citation>
    <scope>NUCLEOTIDE SEQUENCE [LARGE SCALE GENOMIC DNA]</scope>
    <source>
        <strain evidence="1 2">ATCC 15227</strain>
    </source>
</reference>
<dbReference type="Pfam" id="PF18977">
    <property type="entry name" value="DUF5713"/>
    <property type="match status" value="1"/>
</dbReference>
<name>A0A2P2GNT7_STREW</name>
<dbReference type="RefSeq" id="WP_046908151.1">
    <property type="nucleotide sequence ID" value="NZ_BAAAXG010000004.1"/>
</dbReference>
<gene>
    <name evidence="1" type="ORF">VO63_14360</name>
</gene>
<evidence type="ECO:0000313" key="1">
    <source>
        <dbReference type="EMBL" id="KKZ73171.1"/>
    </source>
</evidence>
<organism evidence="1 2">
    <name type="scientific">Streptomyces showdoensis</name>
    <dbReference type="NCBI Taxonomy" id="68268"/>
    <lineage>
        <taxon>Bacteria</taxon>
        <taxon>Bacillati</taxon>
        <taxon>Actinomycetota</taxon>
        <taxon>Actinomycetes</taxon>
        <taxon>Kitasatosporales</taxon>
        <taxon>Streptomycetaceae</taxon>
        <taxon>Streptomyces</taxon>
    </lineage>
</organism>
<dbReference type="InterPro" id="IPR043767">
    <property type="entry name" value="DUF5713"/>
</dbReference>
<comment type="caution">
    <text evidence="1">The sequence shown here is derived from an EMBL/GenBank/DDBJ whole genome shotgun (WGS) entry which is preliminary data.</text>
</comment>
<dbReference type="EMBL" id="LAQS01000019">
    <property type="protein sequence ID" value="KKZ73171.1"/>
    <property type="molecule type" value="Genomic_DNA"/>
</dbReference>